<dbReference type="Proteomes" id="UP000620064">
    <property type="component" value="Unassembled WGS sequence"/>
</dbReference>
<accession>A0ABQ2NJ71</accession>
<name>A0ABQ2NJ71_9FLAO</name>
<sequence>MEQKWDSAKVFKGQIAGASITMRLEYLQYSGWHDKIFSVKGWYYYDRIKKKIPLMGFYNGELMLYNFKKEEDYKKIMTADTFCWMQPCPEYSNYNEFIKITQDSLKIQKGFLTKNHKKYPIKLFTDDLDISPRNEILYLPNGKKYNLRELLDEYGGNKIVSTYIGEKENRIMLYYERDSNFNHQGYCGADVPETGYRLLTFNKNWVVKKFQVYSTNSCLIKTFLNKEYKTKYDYIKAYYVTYLDNSLNLIIVNLKNSTFGSSLVKKNVDSF</sequence>
<proteinExistence type="predicted"/>
<reference evidence="2" key="1">
    <citation type="journal article" date="2019" name="Int. J. Syst. Evol. Microbiol.">
        <title>The Global Catalogue of Microorganisms (GCM) 10K type strain sequencing project: providing services to taxonomists for standard genome sequencing and annotation.</title>
        <authorList>
            <consortium name="The Broad Institute Genomics Platform"/>
            <consortium name="The Broad Institute Genome Sequencing Center for Infectious Disease"/>
            <person name="Wu L."/>
            <person name="Ma J."/>
        </authorList>
    </citation>
    <scope>NUCLEOTIDE SEQUENCE [LARGE SCALE GENOMIC DNA]</scope>
    <source>
        <strain evidence="2">CGMCC 1.7656</strain>
    </source>
</reference>
<evidence type="ECO:0000313" key="2">
    <source>
        <dbReference type="Proteomes" id="UP000620064"/>
    </source>
</evidence>
<keyword evidence="2" id="KW-1185">Reference proteome</keyword>
<evidence type="ECO:0000313" key="1">
    <source>
        <dbReference type="EMBL" id="GGP03344.1"/>
    </source>
</evidence>
<protein>
    <submittedName>
        <fullName evidence="1">Uncharacterized protein</fullName>
    </submittedName>
</protein>
<dbReference type="EMBL" id="BMLV01000002">
    <property type="protein sequence ID" value="GGP03344.1"/>
    <property type="molecule type" value="Genomic_DNA"/>
</dbReference>
<gene>
    <name evidence="1" type="ORF">GCM10010992_11370</name>
</gene>
<comment type="caution">
    <text evidence="1">The sequence shown here is derived from an EMBL/GenBank/DDBJ whole genome shotgun (WGS) entry which is preliminary data.</text>
</comment>
<organism evidence="1 2">
    <name type="scientific">Cloacibacterium rupense</name>
    <dbReference type="NCBI Taxonomy" id="517423"/>
    <lineage>
        <taxon>Bacteria</taxon>
        <taxon>Pseudomonadati</taxon>
        <taxon>Bacteroidota</taxon>
        <taxon>Flavobacteriia</taxon>
        <taxon>Flavobacteriales</taxon>
        <taxon>Weeksellaceae</taxon>
    </lineage>
</organism>